<dbReference type="Pfam" id="PF07661">
    <property type="entry name" value="MORN_2"/>
    <property type="match status" value="2"/>
</dbReference>
<protein>
    <recommendedName>
        <fullName evidence="3">TonB C-terminal domain-containing protein</fullName>
    </recommendedName>
</protein>
<dbReference type="RefSeq" id="WP_316661404.1">
    <property type="nucleotide sequence ID" value="NZ_JAWHTF010000002.1"/>
</dbReference>
<dbReference type="Proteomes" id="UP001268651">
    <property type="component" value="Unassembled WGS sequence"/>
</dbReference>
<name>A0ABU3U535_9FLAO</name>
<evidence type="ECO:0000313" key="1">
    <source>
        <dbReference type="EMBL" id="MDU8885523.1"/>
    </source>
</evidence>
<gene>
    <name evidence="1" type="ORF">RXV94_05065</name>
</gene>
<evidence type="ECO:0008006" key="3">
    <source>
        <dbReference type="Google" id="ProtNLM"/>
    </source>
</evidence>
<keyword evidence="2" id="KW-1185">Reference proteome</keyword>
<dbReference type="SUPFAM" id="SSF82185">
    <property type="entry name" value="Histone H3 K4-specific methyltransferase SET7/9 N-terminal domain"/>
    <property type="match status" value="1"/>
</dbReference>
<proteinExistence type="predicted"/>
<reference evidence="1 2" key="1">
    <citation type="submission" date="2023-10" db="EMBL/GenBank/DDBJ databases">
        <title>Marimonas sp. nov. isolated from tidal mud flat.</title>
        <authorList>
            <person name="Jaincy N.J."/>
            <person name="Srinivasan S."/>
            <person name="Lee S.-S."/>
        </authorList>
    </citation>
    <scope>NUCLEOTIDE SEQUENCE [LARGE SCALE GENOMIC DNA]</scope>
    <source>
        <strain evidence="1 2">MJ-SS3</strain>
    </source>
</reference>
<dbReference type="InterPro" id="IPR011652">
    <property type="entry name" value="MORN_2"/>
</dbReference>
<comment type="caution">
    <text evidence="1">The sequence shown here is derived from an EMBL/GenBank/DDBJ whole genome shotgun (WGS) entry which is preliminary data.</text>
</comment>
<accession>A0ABU3U535</accession>
<sequence>MKNNLLLFLALTLISSIHSQDSIVNYLDGKGKIVNKKYATQIETLVKKDSLWLVTTYFGNGKIKNIGHYKNKDKKQRIGEFVTYHRNGQTSDILFYNNKNEREGRSQAWFDTGTLSFDGIYLGDKKEGAWKYYHFNGKEASRVYYKNDSILKAIVFDEEGNQFNVPLLSSKPKFKGGIESFYSKIKKLSKDIGYKINGKINVHYIIGVHGEIKDVIIDEELPEELNKHIVSFFEAIEGWEPAIHMNRKIPIHQTIPIGFKAQ</sequence>
<organism evidence="1 2">
    <name type="scientific">Gilvirhabdus luticola</name>
    <dbReference type="NCBI Taxonomy" id="3079858"/>
    <lineage>
        <taxon>Bacteria</taxon>
        <taxon>Pseudomonadati</taxon>
        <taxon>Bacteroidota</taxon>
        <taxon>Flavobacteriia</taxon>
        <taxon>Flavobacteriales</taxon>
        <taxon>Flavobacteriaceae</taxon>
        <taxon>Gilvirhabdus</taxon>
    </lineage>
</organism>
<evidence type="ECO:0000313" key="2">
    <source>
        <dbReference type="Proteomes" id="UP001268651"/>
    </source>
</evidence>
<dbReference type="Gene3D" id="3.90.930.1">
    <property type="match status" value="1"/>
</dbReference>
<dbReference type="EMBL" id="JAWHTF010000002">
    <property type="protein sequence ID" value="MDU8885523.1"/>
    <property type="molecule type" value="Genomic_DNA"/>
</dbReference>